<evidence type="ECO:0000313" key="3">
    <source>
        <dbReference type="EMBL" id="MFD0789778.1"/>
    </source>
</evidence>
<name>A0ABW3AGK6_9MICO</name>
<reference evidence="4" key="1">
    <citation type="journal article" date="2019" name="Int. J. Syst. Evol. Microbiol.">
        <title>The Global Catalogue of Microorganisms (GCM) 10K type strain sequencing project: providing services to taxonomists for standard genome sequencing and annotation.</title>
        <authorList>
            <consortium name="The Broad Institute Genomics Platform"/>
            <consortium name="The Broad Institute Genome Sequencing Center for Infectious Disease"/>
            <person name="Wu L."/>
            <person name="Ma J."/>
        </authorList>
    </citation>
    <scope>NUCLEOTIDE SEQUENCE [LARGE SCALE GENOMIC DNA]</scope>
    <source>
        <strain evidence="4">CCUG 54523</strain>
    </source>
</reference>
<gene>
    <name evidence="3" type="ORF">ACFQ0P_05160</name>
</gene>
<dbReference type="Proteomes" id="UP001597055">
    <property type="component" value="Unassembled WGS sequence"/>
</dbReference>
<protein>
    <submittedName>
        <fullName evidence="3">Uncharacterized protein</fullName>
    </submittedName>
</protein>
<keyword evidence="2" id="KW-0812">Transmembrane</keyword>
<keyword evidence="2" id="KW-1133">Transmembrane helix</keyword>
<organism evidence="3 4">
    <name type="scientific">Microbacterium insulae</name>
    <dbReference type="NCBI Taxonomy" id="483014"/>
    <lineage>
        <taxon>Bacteria</taxon>
        <taxon>Bacillati</taxon>
        <taxon>Actinomycetota</taxon>
        <taxon>Actinomycetes</taxon>
        <taxon>Micrococcales</taxon>
        <taxon>Microbacteriaceae</taxon>
        <taxon>Microbacterium</taxon>
    </lineage>
</organism>
<proteinExistence type="predicted"/>
<sequence length="251" mass="26229">MMDAAARAELEALRRRAYDRDADIAGDEAAWDRLAELEGLALADRSAAAPAPSSTAEAPDPEASDGGPTADGSAGDRPSPRRLRMVALVASVTLVAAALGAVYGLQTMPDPSSAGAATAPSPTRLAPIALPVNGRVTIPLLVNRVRGEFVDVSWRADGPAFPASGVTRWAHPLGVYDGWALWVARVSGRLGLQNCLLLTDGAETEAQCLPHDATAERPVGVSLAFDRLGEDQRVTFEWGGGAYMTMEITDG</sequence>
<keyword evidence="4" id="KW-1185">Reference proteome</keyword>
<evidence type="ECO:0000256" key="2">
    <source>
        <dbReference type="SAM" id="Phobius"/>
    </source>
</evidence>
<keyword evidence="2" id="KW-0472">Membrane</keyword>
<feature type="region of interest" description="Disordered" evidence="1">
    <location>
        <begin position="45"/>
        <end position="79"/>
    </location>
</feature>
<evidence type="ECO:0000313" key="4">
    <source>
        <dbReference type="Proteomes" id="UP001597055"/>
    </source>
</evidence>
<feature type="transmembrane region" description="Helical" evidence="2">
    <location>
        <begin position="85"/>
        <end position="105"/>
    </location>
</feature>
<feature type="compositionally biased region" description="Low complexity" evidence="1">
    <location>
        <begin position="45"/>
        <end position="58"/>
    </location>
</feature>
<evidence type="ECO:0000256" key="1">
    <source>
        <dbReference type="SAM" id="MobiDB-lite"/>
    </source>
</evidence>
<dbReference type="RefSeq" id="WP_204981033.1">
    <property type="nucleotide sequence ID" value="NZ_JBHTII010000001.1"/>
</dbReference>
<dbReference type="EMBL" id="JBHTII010000001">
    <property type="protein sequence ID" value="MFD0789778.1"/>
    <property type="molecule type" value="Genomic_DNA"/>
</dbReference>
<comment type="caution">
    <text evidence="3">The sequence shown here is derived from an EMBL/GenBank/DDBJ whole genome shotgun (WGS) entry which is preliminary data.</text>
</comment>
<accession>A0ABW3AGK6</accession>